<sequence length="467" mass="52026">MENSSARYCRMSLSRTTFSTSLFFRGIHASPEVYELAGSLNPCCHRSLPPSAFIGPHRCVTRRPSQSSLEYNSIQPSRFWVAQWPRSPPPSMFLTDYLLIRRTTASPQAWPDVHKIAGPTQESLHSGACGPKIVGLTRAAAVGAIEFSGGVTVSARTTASPRPLPGVHEIAGPLSRFRRSHRRRSTLHPTKDGCFPLHSSRRLQTSGLSASHASTEATFTPATSSNPLTVYTSPNGLLKLVSITPYSLQLVRYSAAGRADICIFLRSGTRALHQMPVRLEVRLPRTAWAIDYAAYGACRVAEMRGRMQLMKGDPRMASPFQSPATLDYPPTTPATGVAPWPSAWTHPAPAPPQWDLARPERWAADVSRTTAKERRVRRVASWLPFRRKSREYSPERERDDLNDSDESAWRPGEARTGWVGAPPPPWIYAAWPRRQPRRMPWDWTLCTLVYLTYAPVPMYLSISASIS</sequence>
<keyword evidence="3" id="KW-1185">Reference proteome</keyword>
<reference evidence="2" key="1">
    <citation type="submission" date="2023-03" db="EMBL/GenBank/DDBJ databases">
        <title>Massive genome expansion in bonnet fungi (Mycena s.s.) driven by repeated elements and novel gene families across ecological guilds.</title>
        <authorList>
            <consortium name="Lawrence Berkeley National Laboratory"/>
            <person name="Harder C.B."/>
            <person name="Miyauchi S."/>
            <person name="Viragh M."/>
            <person name="Kuo A."/>
            <person name="Thoen E."/>
            <person name="Andreopoulos B."/>
            <person name="Lu D."/>
            <person name="Skrede I."/>
            <person name="Drula E."/>
            <person name="Henrissat B."/>
            <person name="Morin E."/>
            <person name="Kohler A."/>
            <person name="Barry K."/>
            <person name="LaButti K."/>
            <person name="Morin E."/>
            <person name="Salamov A."/>
            <person name="Lipzen A."/>
            <person name="Mereny Z."/>
            <person name="Hegedus B."/>
            <person name="Baldrian P."/>
            <person name="Stursova M."/>
            <person name="Weitz H."/>
            <person name="Taylor A."/>
            <person name="Grigoriev I.V."/>
            <person name="Nagy L.G."/>
            <person name="Martin F."/>
            <person name="Kauserud H."/>
        </authorList>
    </citation>
    <scope>NUCLEOTIDE SEQUENCE</scope>
    <source>
        <strain evidence="2">9144</strain>
    </source>
</reference>
<protein>
    <submittedName>
        <fullName evidence="2">Uncharacterized protein</fullName>
    </submittedName>
</protein>
<evidence type="ECO:0000256" key="1">
    <source>
        <dbReference type="SAM" id="MobiDB-lite"/>
    </source>
</evidence>
<gene>
    <name evidence="2" type="ORF">GGX14DRAFT_569887</name>
</gene>
<organism evidence="2 3">
    <name type="scientific">Mycena pura</name>
    <dbReference type="NCBI Taxonomy" id="153505"/>
    <lineage>
        <taxon>Eukaryota</taxon>
        <taxon>Fungi</taxon>
        <taxon>Dikarya</taxon>
        <taxon>Basidiomycota</taxon>
        <taxon>Agaricomycotina</taxon>
        <taxon>Agaricomycetes</taxon>
        <taxon>Agaricomycetidae</taxon>
        <taxon>Agaricales</taxon>
        <taxon>Marasmiineae</taxon>
        <taxon>Mycenaceae</taxon>
        <taxon>Mycena</taxon>
    </lineage>
</organism>
<evidence type="ECO:0000313" key="2">
    <source>
        <dbReference type="EMBL" id="KAJ7203843.1"/>
    </source>
</evidence>
<dbReference type="EMBL" id="JARJCW010000049">
    <property type="protein sequence ID" value="KAJ7203843.1"/>
    <property type="molecule type" value="Genomic_DNA"/>
</dbReference>
<proteinExistence type="predicted"/>
<evidence type="ECO:0000313" key="3">
    <source>
        <dbReference type="Proteomes" id="UP001219525"/>
    </source>
</evidence>
<name>A0AAD6Y9J0_9AGAR</name>
<accession>A0AAD6Y9J0</accession>
<comment type="caution">
    <text evidence="2">The sequence shown here is derived from an EMBL/GenBank/DDBJ whole genome shotgun (WGS) entry which is preliminary data.</text>
</comment>
<feature type="region of interest" description="Disordered" evidence="1">
    <location>
        <begin position="393"/>
        <end position="417"/>
    </location>
</feature>
<dbReference type="Proteomes" id="UP001219525">
    <property type="component" value="Unassembled WGS sequence"/>
</dbReference>
<dbReference type="AlphaFoldDB" id="A0AAD6Y9J0"/>